<protein>
    <submittedName>
        <fullName evidence="1">Uncharacterized protein</fullName>
    </submittedName>
</protein>
<name>A0A1A9UE53_GLOAU</name>
<dbReference type="VEuPathDB" id="VectorBase:GAUT001762"/>
<proteinExistence type="predicted"/>
<dbReference type="EnsemblMetazoa" id="GAUT001762-RA">
    <property type="protein sequence ID" value="GAUT001762-PA"/>
    <property type="gene ID" value="GAUT001762"/>
</dbReference>
<reference evidence="1" key="1">
    <citation type="submission" date="2020-05" db="UniProtKB">
        <authorList>
            <consortium name="EnsemblMetazoa"/>
        </authorList>
    </citation>
    <scope>IDENTIFICATION</scope>
    <source>
        <strain evidence="1">TTRI</strain>
    </source>
</reference>
<dbReference type="AlphaFoldDB" id="A0A1A9UE53"/>
<sequence length="190" mass="21848">MDVNFEIKRETDEVSWKPFKGLFTSRTSRVASSFSLYFYFLIYDSNFTLSRCCCPSSSAFASTNLQNITSPQPKSIKSVHHRLPSKDVSASLLKDFIQFFKIFLLFGKNLPLLPFLTITSGTHVHTTYAYEDYHYKLKYLCKYFIKYIMKIIFSNYCPLVPTLLFARIGGTLMLASIAFSAYHSIAINNI</sequence>
<accession>A0A1A9UE53</accession>
<keyword evidence="2" id="KW-1185">Reference proteome</keyword>
<evidence type="ECO:0000313" key="1">
    <source>
        <dbReference type="EnsemblMetazoa" id="GAUT001762-PA"/>
    </source>
</evidence>
<organism evidence="1 2">
    <name type="scientific">Glossina austeni</name>
    <name type="common">Savannah tsetse fly</name>
    <dbReference type="NCBI Taxonomy" id="7395"/>
    <lineage>
        <taxon>Eukaryota</taxon>
        <taxon>Metazoa</taxon>
        <taxon>Ecdysozoa</taxon>
        <taxon>Arthropoda</taxon>
        <taxon>Hexapoda</taxon>
        <taxon>Insecta</taxon>
        <taxon>Pterygota</taxon>
        <taxon>Neoptera</taxon>
        <taxon>Endopterygota</taxon>
        <taxon>Diptera</taxon>
        <taxon>Brachycera</taxon>
        <taxon>Muscomorpha</taxon>
        <taxon>Hippoboscoidea</taxon>
        <taxon>Glossinidae</taxon>
        <taxon>Glossina</taxon>
    </lineage>
</organism>
<evidence type="ECO:0000313" key="2">
    <source>
        <dbReference type="Proteomes" id="UP000078200"/>
    </source>
</evidence>
<dbReference type="Proteomes" id="UP000078200">
    <property type="component" value="Unassembled WGS sequence"/>
</dbReference>